<dbReference type="InterPro" id="IPR039881">
    <property type="entry name" value="PCIF1-like"/>
</dbReference>
<feature type="domain" description="PCIF1 WW" evidence="1">
    <location>
        <begin position="181"/>
        <end position="293"/>
    </location>
</feature>
<dbReference type="GO" id="GO:0099122">
    <property type="term" value="F:RNA polymerase II C-terminal domain binding"/>
    <property type="evidence" value="ECO:0007669"/>
    <property type="project" value="InterPro"/>
</dbReference>
<evidence type="ECO:0000259" key="1">
    <source>
        <dbReference type="Pfam" id="PF12237"/>
    </source>
</evidence>
<reference evidence="2" key="1">
    <citation type="journal article" date="2019" name="MBio">
        <title>Virus Genomes from Deep Sea Sediments Expand the Ocean Megavirome and Support Independent Origins of Viral Gigantism.</title>
        <authorList>
            <person name="Backstrom D."/>
            <person name="Yutin N."/>
            <person name="Jorgensen S.L."/>
            <person name="Dharamshi J."/>
            <person name="Homa F."/>
            <person name="Zaremba-Niedwiedzka K."/>
            <person name="Spang A."/>
            <person name="Wolf Y.I."/>
            <person name="Koonin E.V."/>
            <person name="Ettema T.J."/>
        </authorList>
    </citation>
    <scope>NUCLEOTIDE SEQUENCE</scope>
</reference>
<evidence type="ECO:0000313" key="2">
    <source>
        <dbReference type="EMBL" id="QBK92298.1"/>
    </source>
</evidence>
<dbReference type="InterPro" id="IPR022035">
    <property type="entry name" value="PCIF1_WW"/>
</dbReference>
<name>A0A481Z8S6_9VIRU</name>
<accession>A0A481Z8S6</accession>
<gene>
    <name evidence="2" type="ORF">LCPAC304_06450</name>
</gene>
<dbReference type="PANTHER" id="PTHR21727:SF0">
    <property type="entry name" value="MRNA (2'-O-METHYLADENOSINE-N(6)-)-METHYLTRANSFERASE"/>
    <property type="match status" value="1"/>
</dbReference>
<dbReference type="Pfam" id="PF12237">
    <property type="entry name" value="PCIF1_WW"/>
    <property type="match status" value="1"/>
</dbReference>
<organism evidence="2">
    <name type="scientific">Pithovirus LCPAC304</name>
    <dbReference type="NCBI Taxonomy" id="2506594"/>
    <lineage>
        <taxon>Viruses</taxon>
        <taxon>Pithoviruses</taxon>
    </lineage>
</organism>
<dbReference type="GO" id="GO:0016422">
    <property type="term" value="F:mRNA (2'-O-methyladenosine-N6-)-methyltransferase activity"/>
    <property type="evidence" value="ECO:0007669"/>
    <property type="project" value="InterPro"/>
</dbReference>
<proteinExistence type="predicted"/>
<dbReference type="PANTHER" id="PTHR21727">
    <property type="entry name" value="PHOSPHORYLATED CTD INTERACTING FACTOR 1"/>
    <property type="match status" value="1"/>
</dbReference>
<dbReference type="EMBL" id="MK500573">
    <property type="protein sequence ID" value="QBK92298.1"/>
    <property type="molecule type" value="Genomic_DNA"/>
</dbReference>
<sequence>MSLVEELEKIKALEKYKKGLFSYLTRYLCTFLEIRSKDAYRIVRKSFGSWYFDGIRNGKIVDFLPITDIVRERDLKYLFKKLDKTYEPYKPFHFVFRIHTHRGYRPTIKKYLSEKDQKVTFETEDYKYTISILQYGRLRDLYRGPPGYLNECIMIMQLRYGFIGTKNNHLSVPPSLIRPTTIELFGSPLNTCCDRYCSPFSIDKRFGSMGSFFDYTFQSGTYLANPPFIEDVMTEMSQKLVTALDTVTNVTIYVILPMWDEEAVARGLTYDAWNLLKDSDYLKDHHILGQFAYPFYDYYDNKYIPVSDVHLILLSNVETVDTGLMEDLMERWHVLQAKIE</sequence>
<protein>
    <submittedName>
        <fullName evidence="2">Phosphorylated CTD interacting factor 1 WW domain protein</fullName>
    </submittedName>
</protein>